<evidence type="ECO:0000256" key="4">
    <source>
        <dbReference type="ARBA" id="ARBA00022729"/>
    </source>
</evidence>
<dbReference type="InterPro" id="IPR051692">
    <property type="entry name" value="OMP-like"/>
</dbReference>
<evidence type="ECO:0000256" key="3">
    <source>
        <dbReference type="ARBA" id="ARBA00022692"/>
    </source>
</evidence>
<organism evidence="10 11">
    <name type="scientific">Ochrobactrum quorumnocens</name>
    <dbReference type="NCBI Taxonomy" id="271865"/>
    <lineage>
        <taxon>Bacteria</taxon>
        <taxon>Pseudomonadati</taxon>
        <taxon>Pseudomonadota</taxon>
        <taxon>Alphaproteobacteria</taxon>
        <taxon>Hyphomicrobiales</taxon>
        <taxon>Brucellaceae</taxon>
        <taxon>Brucella/Ochrobactrum group</taxon>
        <taxon>Ochrobactrum</taxon>
    </lineage>
</organism>
<comment type="subcellular location">
    <subcellularLocation>
        <location evidence="1">Cell outer membrane</location>
    </subcellularLocation>
</comment>
<keyword evidence="6" id="KW-0998">Cell outer membrane</keyword>
<keyword evidence="4 8" id="KW-0732">Signal</keyword>
<proteinExistence type="inferred from homology"/>
<dbReference type="InterPro" id="IPR027385">
    <property type="entry name" value="Beta-barrel_OMP"/>
</dbReference>
<keyword evidence="3" id="KW-0812">Transmembrane</keyword>
<evidence type="ECO:0000256" key="7">
    <source>
        <dbReference type="ARBA" id="ARBA00038306"/>
    </source>
</evidence>
<dbReference type="AlphaFoldDB" id="A0A5N1JXU5"/>
<evidence type="ECO:0000256" key="5">
    <source>
        <dbReference type="ARBA" id="ARBA00023136"/>
    </source>
</evidence>
<evidence type="ECO:0000256" key="6">
    <source>
        <dbReference type="ARBA" id="ARBA00023237"/>
    </source>
</evidence>
<evidence type="ECO:0000256" key="1">
    <source>
        <dbReference type="ARBA" id="ARBA00004442"/>
    </source>
</evidence>
<dbReference type="PANTHER" id="PTHR34001">
    <property type="entry name" value="BLL7405 PROTEIN"/>
    <property type="match status" value="1"/>
</dbReference>
<feature type="chain" id="PRO_5024289804" evidence="8">
    <location>
        <begin position="24"/>
        <end position="208"/>
    </location>
</feature>
<evidence type="ECO:0000256" key="8">
    <source>
        <dbReference type="SAM" id="SignalP"/>
    </source>
</evidence>
<name>A0A5N1JXU5_9HYPH</name>
<dbReference type="Pfam" id="PF13505">
    <property type="entry name" value="OMP_b-brl"/>
    <property type="match status" value="1"/>
</dbReference>
<keyword evidence="2" id="KW-1134">Transmembrane beta strand</keyword>
<protein>
    <submittedName>
        <fullName evidence="10">Porin family protein</fullName>
    </submittedName>
</protein>
<keyword evidence="11" id="KW-1185">Reference proteome</keyword>
<evidence type="ECO:0000313" key="10">
    <source>
        <dbReference type="EMBL" id="KAA9368942.1"/>
    </source>
</evidence>
<evidence type="ECO:0000313" key="11">
    <source>
        <dbReference type="Proteomes" id="UP000327108"/>
    </source>
</evidence>
<feature type="domain" description="Outer membrane protein beta-barrel" evidence="9">
    <location>
        <begin position="41"/>
        <end position="208"/>
    </location>
</feature>
<dbReference type="PANTHER" id="PTHR34001:SF3">
    <property type="entry name" value="BLL7405 PROTEIN"/>
    <property type="match status" value="1"/>
</dbReference>
<evidence type="ECO:0000259" key="9">
    <source>
        <dbReference type="Pfam" id="PF13505"/>
    </source>
</evidence>
<evidence type="ECO:0000256" key="2">
    <source>
        <dbReference type="ARBA" id="ARBA00022452"/>
    </source>
</evidence>
<sequence length="208" mass="21661">MSFIAKPLAAATVSIALATTAYAADLSNNSSGSFDYETPPAFSWSGAYIGAHGGFASPKINPFNGGKGMTGGVQAGYNLQFGPGVIGAELEGSYMGNEARVPHGRLKERFRGAAKAKAGLSFDQSLIYGTAGLTMTKFKDDDDVTGPSGWKPGYLLGGGIEQGFGGGLSAKIEYNYVTTKDVSTTTSYGTSKTNVHDHVIKAGVNYRF</sequence>
<feature type="signal peptide" evidence="8">
    <location>
        <begin position="1"/>
        <end position="23"/>
    </location>
</feature>
<reference evidence="10 11" key="1">
    <citation type="submission" date="2019-09" db="EMBL/GenBank/DDBJ databases">
        <title>Biological control of the noxious weed angled onion (Allium triquetrum) thwarted by endophytic bacteria in Victoria, Australia.</title>
        <authorList>
            <person name="Tehranchian P."/>
            <person name="Adair R.J."/>
            <person name="Van T.H."/>
            <person name="Morrison P.D."/>
            <person name="Williams H."/>
            <person name="Lawrie A.C."/>
        </authorList>
    </citation>
    <scope>NUCLEOTIDE SEQUENCE [LARGE SCALE GENOMIC DNA]</scope>
    <source>
        <strain evidence="10 11">RPTAtOch1</strain>
    </source>
</reference>
<accession>A0A5N1JXU5</accession>
<dbReference type="SUPFAM" id="SSF56925">
    <property type="entry name" value="OMPA-like"/>
    <property type="match status" value="1"/>
</dbReference>
<dbReference type="Gene3D" id="2.40.160.20">
    <property type="match status" value="1"/>
</dbReference>
<comment type="caution">
    <text evidence="10">The sequence shown here is derived from an EMBL/GenBank/DDBJ whole genome shotgun (WGS) entry which is preliminary data.</text>
</comment>
<gene>
    <name evidence="10" type="ORF">F3W84_08760</name>
</gene>
<dbReference type="GO" id="GO:0009279">
    <property type="term" value="C:cell outer membrane"/>
    <property type="evidence" value="ECO:0007669"/>
    <property type="project" value="UniProtKB-SubCell"/>
</dbReference>
<dbReference type="Proteomes" id="UP000327108">
    <property type="component" value="Unassembled WGS sequence"/>
</dbReference>
<keyword evidence="5" id="KW-0472">Membrane</keyword>
<comment type="similarity">
    <text evidence="7">Belongs to the Omp25/RopB family.</text>
</comment>
<dbReference type="RefSeq" id="WP_151092765.1">
    <property type="nucleotide sequence ID" value="NZ_VYXQ01000006.1"/>
</dbReference>
<dbReference type="InterPro" id="IPR011250">
    <property type="entry name" value="OMP/PagP_B-barrel"/>
</dbReference>
<dbReference type="EMBL" id="VYXQ01000006">
    <property type="protein sequence ID" value="KAA9368942.1"/>
    <property type="molecule type" value="Genomic_DNA"/>
</dbReference>